<evidence type="ECO:0000313" key="3">
    <source>
        <dbReference type="EMBL" id="KAB0678879.1"/>
    </source>
</evidence>
<keyword evidence="1" id="KW-0732">Signal</keyword>
<evidence type="ECO:0000259" key="2">
    <source>
        <dbReference type="Pfam" id="PF13473"/>
    </source>
</evidence>
<organism evidence="3 4">
    <name type="scientific">Plantimonas leprariae</name>
    <dbReference type="NCBI Taxonomy" id="2615207"/>
    <lineage>
        <taxon>Bacteria</taxon>
        <taxon>Pseudomonadati</taxon>
        <taxon>Pseudomonadota</taxon>
        <taxon>Alphaproteobacteria</taxon>
        <taxon>Hyphomicrobiales</taxon>
        <taxon>Aurantimonadaceae</taxon>
        <taxon>Plantimonas</taxon>
    </lineage>
</organism>
<proteinExistence type="predicted"/>
<protein>
    <submittedName>
        <fullName evidence="3">Copper resistance protein</fullName>
    </submittedName>
</protein>
<dbReference type="SUPFAM" id="SSF49503">
    <property type="entry name" value="Cupredoxins"/>
    <property type="match status" value="1"/>
</dbReference>
<feature type="chain" id="PRO_5030756995" evidence="1">
    <location>
        <begin position="21"/>
        <end position="142"/>
    </location>
</feature>
<dbReference type="InterPro" id="IPR028096">
    <property type="entry name" value="EfeO_Cupredoxin"/>
</dbReference>
<reference evidence="3 4" key="1">
    <citation type="submission" date="2019-09" db="EMBL/GenBank/DDBJ databases">
        <title>YIM 132180 draft genome.</title>
        <authorList>
            <person name="Zhang K."/>
        </authorList>
    </citation>
    <scope>NUCLEOTIDE SEQUENCE [LARGE SCALE GENOMIC DNA]</scope>
    <source>
        <strain evidence="3 4">YIM 132180</strain>
    </source>
</reference>
<dbReference type="AlphaFoldDB" id="A0A7V7TW28"/>
<gene>
    <name evidence="3" type="ORF">F6X38_15055</name>
</gene>
<keyword evidence="4" id="KW-1185">Reference proteome</keyword>
<dbReference type="EMBL" id="VZDO01000012">
    <property type="protein sequence ID" value="KAB0678879.1"/>
    <property type="molecule type" value="Genomic_DNA"/>
</dbReference>
<feature type="signal peptide" evidence="1">
    <location>
        <begin position="1"/>
        <end position="20"/>
    </location>
</feature>
<feature type="domain" description="EfeO-type cupredoxin-like" evidence="2">
    <location>
        <begin position="9"/>
        <end position="133"/>
    </location>
</feature>
<evidence type="ECO:0000256" key="1">
    <source>
        <dbReference type="SAM" id="SignalP"/>
    </source>
</evidence>
<dbReference type="Proteomes" id="UP000432089">
    <property type="component" value="Unassembled WGS sequence"/>
</dbReference>
<sequence>MAAGLAVSAAVLVAAPSAFAAETVAVKLVGERGGKMSIELDKASVPAGEVTFKVVNIAKNTPHEMVVIKLDSAGQKLKVDPDTNKVDESKLKSLGEVEGLKAGQSGDLKVQLEPGNYELICNYKGHVMAGMVVPFTVKAASS</sequence>
<name>A0A7V7TW28_9HYPH</name>
<dbReference type="InterPro" id="IPR008972">
    <property type="entry name" value="Cupredoxin"/>
</dbReference>
<accession>A0A7V7TW28</accession>
<evidence type="ECO:0000313" key="4">
    <source>
        <dbReference type="Proteomes" id="UP000432089"/>
    </source>
</evidence>
<dbReference type="Pfam" id="PF13473">
    <property type="entry name" value="Cupredoxin_1"/>
    <property type="match status" value="1"/>
</dbReference>
<comment type="caution">
    <text evidence="3">The sequence shown here is derived from an EMBL/GenBank/DDBJ whole genome shotgun (WGS) entry which is preliminary data.</text>
</comment>
<dbReference type="Gene3D" id="2.60.40.420">
    <property type="entry name" value="Cupredoxins - blue copper proteins"/>
    <property type="match status" value="1"/>
</dbReference>